<keyword evidence="6" id="KW-1185">Reference proteome</keyword>
<dbReference type="GO" id="GO:0004521">
    <property type="term" value="F:RNA endonuclease activity"/>
    <property type="evidence" value="ECO:0007669"/>
    <property type="project" value="TreeGrafter"/>
</dbReference>
<evidence type="ECO:0000256" key="2">
    <source>
        <dbReference type="ARBA" id="ARBA00022664"/>
    </source>
</evidence>
<dbReference type="EMBL" id="JAAAHW010000951">
    <property type="protein sequence ID" value="KAF9997762.1"/>
    <property type="molecule type" value="Genomic_DNA"/>
</dbReference>
<reference evidence="5" key="1">
    <citation type="journal article" date="2020" name="Fungal Divers.">
        <title>Resolving the Mortierellaceae phylogeny through synthesis of multi-gene phylogenetics and phylogenomics.</title>
        <authorList>
            <person name="Vandepol N."/>
            <person name="Liber J."/>
            <person name="Desiro A."/>
            <person name="Na H."/>
            <person name="Kennedy M."/>
            <person name="Barry K."/>
            <person name="Grigoriev I.V."/>
            <person name="Miller A.N."/>
            <person name="O'Donnell K."/>
            <person name="Stajich J.E."/>
            <person name="Bonito G."/>
        </authorList>
    </citation>
    <scope>NUCLEOTIDE SEQUENCE</scope>
    <source>
        <strain evidence="5">MES-2147</strain>
    </source>
</reference>
<dbReference type="AlphaFoldDB" id="A0A9P6MG28"/>
<name>A0A9P6MG28_9FUNG</name>
<protein>
    <submittedName>
        <fullName evidence="5">Endoribonuclease ysh1</fullName>
    </submittedName>
</protein>
<evidence type="ECO:0000313" key="5">
    <source>
        <dbReference type="EMBL" id="KAF9997762.1"/>
    </source>
</evidence>
<evidence type="ECO:0000313" key="6">
    <source>
        <dbReference type="Proteomes" id="UP000749646"/>
    </source>
</evidence>
<evidence type="ECO:0000256" key="1">
    <source>
        <dbReference type="ARBA" id="ARBA00004123"/>
    </source>
</evidence>
<dbReference type="Pfam" id="PF11718">
    <property type="entry name" value="CPSF73-100_C"/>
    <property type="match status" value="1"/>
</dbReference>
<comment type="caution">
    <text evidence="5">The sequence shown here is derived from an EMBL/GenBank/DDBJ whole genome shotgun (WGS) entry which is preliminary data.</text>
</comment>
<dbReference type="InterPro" id="IPR021718">
    <property type="entry name" value="CPSF73-100_C"/>
</dbReference>
<dbReference type="Proteomes" id="UP000749646">
    <property type="component" value="Unassembled WGS sequence"/>
</dbReference>
<comment type="subcellular location">
    <subcellularLocation>
        <location evidence="1">Nucleus</location>
    </subcellularLocation>
</comment>
<gene>
    <name evidence="5" type="primary">YSH1</name>
    <name evidence="5" type="ORF">BGZ65_006667</name>
</gene>
<dbReference type="GO" id="GO:0005847">
    <property type="term" value="C:mRNA cleavage and polyadenylation specificity factor complex"/>
    <property type="evidence" value="ECO:0007669"/>
    <property type="project" value="TreeGrafter"/>
</dbReference>
<dbReference type="GO" id="GO:0004534">
    <property type="term" value="F:5'-3' RNA exonuclease activity"/>
    <property type="evidence" value="ECO:0007669"/>
    <property type="project" value="TreeGrafter"/>
</dbReference>
<dbReference type="GO" id="GO:0003723">
    <property type="term" value="F:RNA binding"/>
    <property type="evidence" value="ECO:0007669"/>
    <property type="project" value="TreeGrafter"/>
</dbReference>
<dbReference type="PANTHER" id="PTHR11203:SF11">
    <property type="entry name" value="CLEAVAGE AND POLYADENYLATION SPECIFICITY FACTOR SUBUNIT 3"/>
    <property type="match status" value="1"/>
</dbReference>
<evidence type="ECO:0000256" key="3">
    <source>
        <dbReference type="ARBA" id="ARBA00023242"/>
    </source>
</evidence>
<keyword evidence="2" id="KW-0507">mRNA processing</keyword>
<evidence type="ECO:0000259" key="4">
    <source>
        <dbReference type="SMART" id="SM01098"/>
    </source>
</evidence>
<sequence>MAATFPEKDQLVSGVLVVKDFQYTIMDTSDLEEFVGLQTTAVVQRQVVPYHAAFGLLKHHLTQMFGKIQELERDINKRESVKIFDIVDVKEYNVNHVVLEWTGNSVNDMVADSVLAVILNIESSPASVKLTKSDHTHSHSHGQPHLHAHADTGVFKEEKKEEETNLSLSTFTASSSNFFSTLVERSPSDEFQDLVMFFASQFGAENVDQDDETQTIQITMDGVQATIDCVQFMVKCEADALRHRAQNVLERAVRTCMQ</sequence>
<feature type="domain" description="Pre-mRNA 3'-end-processing endonuclease polyadenylation factor C-term" evidence="4">
    <location>
        <begin position="8"/>
        <end position="258"/>
    </location>
</feature>
<dbReference type="OrthoDB" id="10249535at2759"/>
<dbReference type="GO" id="GO:0006398">
    <property type="term" value="P:mRNA 3'-end processing by stem-loop binding and cleavage"/>
    <property type="evidence" value="ECO:0007669"/>
    <property type="project" value="TreeGrafter"/>
</dbReference>
<proteinExistence type="predicted"/>
<keyword evidence="3" id="KW-0539">Nucleus</keyword>
<dbReference type="InterPro" id="IPR050698">
    <property type="entry name" value="MBL"/>
</dbReference>
<dbReference type="SMART" id="SM01098">
    <property type="entry name" value="CPSF73-100_C"/>
    <property type="match status" value="1"/>
</dbReference>
<accession>A0A9P6MG28</accession>
<dbReference type="PANTHER" id="PTHR11203">
    <property type="entry name" value="CLEAVAGE AND POLYADENYLATION SPECIFICITY FACTOR FAMILY MEMBER"/>
    <property type="match status" value="1"/>
</dbReference>
<organism evidence="5 6">
    <name type="scientific">Modicella reniformis</name>
    <dbReference type="NCBI Taxonomy" id="1440133"/>
    <lineage>
        <taxon>Eukaryota</taxon>
        <taxon>Fungi</taxon>
        <taxon>Fungi incertae sedis</taxon>
        <taxon>Mucoromycota</taxon>
        <taxon>Mortierellomycotina</taxon>
        <taxon>Mortierellomycetes</taxon>
        <taxon>Mortierellales</taxon>
        <taxon>Mortierellaceae</taxon>
        <taxon>Modicella</taxon>
    </lineage>
</organism>